<dbReference type="PANTHER" id="PTHR46244:SF6">
    <property type="entry name" value="PHOSPHOENOLPYRUVATE-PROTEIN PHOSPHOTRANSFERASE"/>
    <property type="match status" value="1"/>
</dbReference>
<dbReference type="GO" id="GO:0008965">
    <property type="term" value="F:phosphoenolpyruvate-protein phosphotransferase activity"/>
    <property type="evidence" value="ECO:0007669"/>
    <property type="project" value="UniProtKB-EC"/>
</dbReference>
<dbReference type="InterPro" id="IPR023151">
    <property type="entry name" value="PEP_util_CS"/>
</dbReference>
<feature type="active site" description="Proton donor" evidence="17">
    <location>
        <position position="501"/>
    </location>
</feature>
<evidence type="ECO:0000256" key="14">
    <source>
        <dbReference type="ARBA" id="ARBA00022842"/>
    </source>
</evidence>
<keyword evidence="10 16" id="KW-0808">Transferase</keyword>
<evidence type="ECO:0000256" key="18">
    <source>
        <dbReference type="PIRSR" id="PIRSR000732-2"/>
    </source>
</evidence>
<dbReference type="InterPro" id="IPR006318">
    <property type="entry name" value="PTS_EI-like"/>
</dbReference>
<dbReference type="GO" id="GO:0046872">
    <property type="term" value="F:metal ion binding"/>
    <property type="evidence" value="ECO:0007669"/>
    <property type="project" value="UniProtKB-KW"/>
</dbReference>
<feature type="domain" description="Phosphotransferase system enzyme I N-terminal" evidence="22">
    <location>
        <begin position="5"/>
        <end position="127"/>
    </location>
</feature>
<comment type="subcellular location">
    <subcellularLocation>
        <location evidence="3 16">Cytoplasm</location>
    </subcellularLocation>
</comment>
<dbReference type="PRINTS" id="PR01736">
    <property type="entry name" value="PHPHTRNFRASE"/>
</dbReference>
<gene>
    <name evidence="23" type="primary">ptsP</name>
    <name evidence="23" type="ORF">ENJ96_00690</name>
</gene>
<accession>A0A7V5NYA2</accession>
<keyword evidence="14 16" id="KW-0460">Magnesium</keyword>
<dbReference type="Pfam" id="PF00391">
    <property type="entry name" value="PEP-utilizers"/>
    <property type="match status" value="1"/>
</dbReference>
<evidence type="ECO:0000259" key="20">
    <source>
        <dbReference type="Pfam" id="PF00391"/>
    </source>
</evidence>
<evidence type="ECO:0000256" key="10">
    <source>
        <dbReference type="ARBA" id="ARBA00022679"/>
    </source>
</evidence>
<evidence type="ECO:0000256" key="9">
    <source>
        <dbReference type="ARBA" id="ARBA00022597"/>
    </source>
</evidence>
<dbReference type="PROSITE" id="PS00742">
    <property type="entry name" value="PEP_ENZYMES_2"/>
    <property type="match status" value="1"/>
</dbReference>
<evidence type="ECO:0000256" key="19">
    <source>
        <dbReference type="PIRSR" id="PIRSR000732-3"/>
    </source>
</evidence>
<comment type="catalytic activity">
    <reaction evidence="1 16">
        <text>L-histidyl-[protein] + phosphoenolpyruvate = N(pros)-phospho-L-histidyl-[protein] + pyruvate</text>
        <dbReference type="Rhea" id="RHEA:23880"/>
        <dbReference type="Rhea" id="RHEA-COMP:9745"/>
        <dbReference type="Rhea" id="RHEA-COMP:9746"/>
        <dbReference type="ChEBI" id="CHEBI:15361"/>
        <dbReference type="ChEBI" id="CHEBI:29979"/>
        <dbReference type="ChEBI" id="CHEBI:58702"/>
        <dbReference type="ChEBI" id="CHEBI:64837"/>
        <dbReference type="EC" id="2.7.3.9"/>
    </reaction>
</comment>
<dbReference type="SUPFAM" id="SSF51621">
    <property type="entry name" value="Phosphoenolpyruvate/pyruvate domain"/>
    <property type="match status" value="1"/>
</dbReference>
<evidence type="ECO:0000256" key="17">
    <source>
        <dbReference type="PIRSR" id="PIRSR000732-1"/>
    </source>
</evidence>
<dbReference type="GO" id="GO:0009401">
    <property type="term" value="P:phosphoenolpyruvate-dependent sugar phosphotransferase system"/>
    <property type="evidence" value="ECO:0007669"/>
    <property type="project" value="UniProtKB-KW"/>
</dbReference>
<evidence type="ECO:0000256" key="3">
    <source>
        <dbReference type="ARBA" id="ARBA00004496"/>
    </source>
</evidence>
<dbReference type="SUPFAM" id="SSF52009">
    <property type="entry name" value="Phosphohistidine domain"/>
    <property type="match status" value="1"/>
</dbReference>
<comment type="cofactor">
    <cofactor evidence="2 16 19">
        <name>Mg(2+)</name>
        <dbReference type="ChEBI" id="CHEBI:18420"/>
    </cofactor>
</comment>
<organism evidence="23">
    <name type="scientific">Thermodesulfatator atlanticus</name>
    <dbReference type="NCBI Taxonomy" id="501497"/>
    <lineage>
        <taxon>Bacteria</taxon>
        <taxon>Pseudomonadati</taxon>
        <taxon>Thermodesulfobacteriota</taxon>
        <taxon>Thermodesulfobacteria</taxon>
        <taxon>Thermodesulfobacteriales</taxon>
        <taxon>Thermodesulfatatoraceae</taxon>
        <taxon>Thermodesulfatator</taxon>
    </lineage>
</organism>
<keyword evidence="8 16" id="KW-0963">Cytoplasm</keyword>
<evidence type="ECO:0000313" key="23">
    <source>
        <dbReference type="EMBL" id="HHI96353.1"/>
    </source>
</evidence>
<dbReference type="InterPro" id="IPR000121">
    <property type="entry name" value="PEP_util_C"/>
</dbReference>
<dbReference type="InterPro" id="IPR008731">
    <property type="entry name" value="PTS_EIN"/>
</dbReference>
<comment type="caution">
    <text evidence="23">The sequence shown here is derived from an EMBL/GenBank/DDBJ whole genome shotgun (WGS) entry which is preliminary data.</text>
</comment>
<feature type="binding site" evidence="18">
    <location>
        <position position="331"/>
    </location>
    <ligand>
        <name>phosphoenolpyruvate</name>
        <dbReference type="ChEBI" id="CHEBI:58702"/>
    </ligand>
</feature>
<protein>
    <recommendedName>
        <fullName evidence="6 16">Phosphoenolpyruvate-protein phosphotransferase</fullName>
        <ecNumber evidence="5 16">2.7.3.9</ecNumber>
    </recommendedName>
    <alternativeName>
        <fullName evidence="15 16">Phosphotransferase system, enzyme I</fullName>
    </alternativeName>
</protein>
<dbReference type="Gene3D" id="3.50.30.10">
    <property type="entry name" value="Phosphohistidine domain"/>
    <property type="match status" value="1"/>
</dbReference>
<name>A0A7V5NYA2_9BACT</name>
<evidence type="ECO:0000256" key="12">
    <source>
        <dbReference type="ARBA" id="ARBA00022723"/>
    </source>
</evidence>
<dbReference type="InterPro" id="IPR024692">
    <property type="entry name" value="PTS_EI"/>
</dbReference>
<dbReference type="AlphaFoldDB" id="A0A7V5NYA2"/>
<dbReference type="InterPro" id="IPR008279">
    <property type="entry name" value="PEP-util_enz_mobile_dom"/>
</dbReference>
<dbReference type="EMBL" id="DROK01000020">
    <property type="protein sequence ID" value="HHI96353.1"/>
    <property type="molecule type" value="Genomic_DNA"/>
</dbReference>
<dbReference type="Proteomes" id="UP000886101">
    <property type="component" value="Unassembled WGS sequence"/>
</dbReference>
<proteinExistence type="inferred from homology"/>
<sequence length="580" mass="65290">MKRLKGIGVSPGVAIGPAYLLLTGHLKITRRILKPEEVTREIRRFHRALEATIKDLEEVKRHIPEEMVHPLSIIDAHILMLKDPSLVRETEKLIKESLVNAEWALRKVLKKYQQIFKELGDFYLRERIRDLEHLIDKVIFTLQGQNNHVSLNQPAVIVAHDLSPADTARLRPDTTQAFVTEVGSRTSHTAIVAKSLGIPAVVAVKGVTEEVNPGDLLIVDGLAGEVIVNPTQEVIEEFLDRRLECQERRALLTRHAKEPAVTLDGHRIAVRANIELLDELPLALELGAEGVGLYRTEYLYVTRKALPSEEELFETYRQVVEGFKPEIVTFRTLDIGGDKFATKLDLPEEINPALGLRAIRLCLKSPALFKTQLRAILRASLYGRVRIMFPMISGLGELRRAKTFVQEVVEELQKEGLRFEALPAIGAMIEIPSAVAIADLLAQEVDFFSIGTNDLIQYALAIDRGNEHVAHLYEPLHPAVLRLIKQIVTAGHEAGIEVAMCGEMAGEVFYLPLLVGFGLDELSMNPQSIPAVKNLIRRLNFTECQKLVEEALKLSTPEEIRVLVLSWFEERDLTLFWDYF</sequence>
<feature type="binding site" evidence="18">
    <location>
        <position position="464"/>
    </location>
    <ligand>
        <name>phosphoenolpyruvate</name>
        <dbReference type="ChEBI" id="CHEBI:58702"/>
    </ligand>
</feature>
<feature type="binding site" evidence="18">
    <location>
        <begin position="453"/>
        <end position="454"/>
    </location>
    <ligand>
        <name>phosphoenolpyruvate</name>
        <dbReference type="ChEBI" id="CHEBI:58702"/>
    </ligand>
</feature>
<dbReference type="Gene3D" id="1.10.274.10">
    <property type="entry name" value="PtsI, HPr-binding domain"/>
    <property type="match status" value="1"/>
</dbReference>
<evidence type="ECO:0000259" key="21">
    <source>
        <dbReference type="Pfam" id="PF02896"/>
    </source>
</evidence>
<dbReference type="InterPro" id="IPR036618">
    <property type="entry name" value="PtsI_HPr-bd_sf"/>
</dbReference>
<evidence type="ECO:0000256" key="16">
    <source>
        <dbReference type="PIRNR" id="PIRNR000732"/>
    </source>
</evidence>
<keyword evidence="7 16" id="KW-0813">Transport</keyword>
<comment type="similarity">
    <text evidence="4 16">Belongs to the PEP-utilizing enzyme family.</text>
</comment>
<evidence type="ECO:0000256" key="6">
    <source>
        <dbReference type="ARBA" id="ARBA00016544"/>
    </source>
</evidence>
<evidence type="ECO:0000256" key="7">
    <source>
        <dbReference type="ARBA" id="ARBA00022448"/>
    </source>
</evidence>
<evidence type="ECO:0000259" key="22">
    <source>
        <dbReference type="Pfam" id="PF05524"/>
    </source>
</evidence>
<dbReference type="InterPro" id="IPR015813">
    <property type="entry name" value="Pyrv/PenolPyrv_kinase-like_dom"/>
</dbReference>
<feature type="active site" description="Tele-phosphohistidine intermediate" evidence="17">
    <location>
        <position position="188"/>
    </location>
</feature>
<feature type="domain" description="PEP-utilising enzyme mobile" evidence="20">
    <location>
        <begin position="152"/>
        <end position="224"/>
    </location>
</feature>
<evidence type="ECO:0000256" key="8">
    <source>
        <dbReference type="ARBA" id="ARBA00022490"/>
    </source>
</evidence>
<feature type="binding site" evidence="18">
    <location>
        <position position="295"/>
    </location>
    <ligand>
        <name>phosphoenolpyruvate</name>
        <dbReference type="ChEBI" id="CHEBI:58702"/>
    </ligand>
</feature>
<dbReference type="GO" id="GO:0005737">
    <property type="term" value="C:cytoplasm"/>
    <property type="evidence" value="ECO:0007669"/>
    <property type="project" value="UniProtKB-SubCell"/>
</dbReference>
<dbReference type="Pfam" id="PF05524">
    <property type="entry name" value="PEP-utilisers_N"/>
    <property type="match status" value="1"/>
</dbReference>
<evidence type="ECO:0000256" key="2">
    <source>
        <dbReference type="ARBA" id="ARBA00001946"/>
    </source>
</evidence>
<dbReference type="InterPro" id="IPR050499">
    <property type="entry name" value="PEP-utilizing_PTS_enzyme"/>
</dbReference>
<dbReference type="Gene3D" id="3.20.20.60">
    <property type="entry name" value="Phosphoenolpyruvate-binding domains"/>
    <property type="match status" value="1"/>
</dbReference>
<comment type="function">
    <text evidence="16">General (non sugar-specific) component of the phosphoenolpyruvate-dependent sugar phosphotransferase system (sugar PTS). This major carbohydrate active-transport system catalyzes the phosphorylation of incoming sugar substrates concomitantly with their translocation across the cell membrane. Enzyme I transfers the phosphoryl group from phosphoenolpyruvate (PEP) to the phosphoryl carrier protein (HPr).</text>
</comment>
<dbReference type="PIRSF" id="PIRSF000732">
    <property type="entry name" value="PTS_enzyme_I"/>
    <property type="match status" value="1"/>
</dbReference>
<evidence type="ECO:0000256" key="11">
    <source>
        <dbReference type="ARBA" id="ARBA00022683"/>
    </source>
</evidence>
<dbReference type="SUPFAM" id="SSF47831">
    <property type="entry name" value="Enzyme I of the PEP:sugar phosphotransferase system HPr-binding (sub)domain"/>
    <property type="match status" value="1"/>
</dbReference>
<dbReference type="GO" id="GO:0016301">
    <property type="term" value="F:kinase activity"/>
    <property type="evidence" value="ECO:0007669"/>
    <property type="project" value="UniProtKB-KW"/>
</dbReference>
<keyword evidence="13 16" id="KW-0418">Kinase</keyword>
<dbReference type="NCBIfam" id="TIGR01417">
    <property type="entry name" value="PTS_I_fam"/>
    <property type="match status" value="1"/>
</dbReference>
<dbReference type="InterPro" id="IPR040442">
    <property type="entry name" value="Pyrv_kinase-like_dom_sf"/>
</dbReference>
<reference evidence="23" key="1">
    <citation type="journal article" date="2020" name="mSystems">
        <title>Genome- and Community-Level Interaction Insights into Carbon Utilization and Element Cycling Functions of Hydrothermarchaeota in Hydrothermal Sediment.</title>
        <authorList>
            <person name="Zhou Z."/>
            <person name="Liu Y."/>
            <person name="Xu W."/>
            <person name="Pan J."/>
            <person name="Luo Z.H."/>
            <person name="Li M."/>
        </authorList>
    </citation>
    <scope>NUCLEOTIDE SEQUENCE [LARGE SCALE GENOMIC DNA]</scope>
    <source>
        <strain evidence="23">HyVt-533</strain>
    </source>
</reference>
<evidence type="ECO:0000256" key="1">
    <source>
        <dbReference type="ARBA" id="ARBA00000683"/>
    </source>
</evidence>
<keyword evidence="12 16" id="KW-0479">Metal-binding</keyword>
<evidence type="ECO:0000256" key="15">
    <source>
        <dbReference type="ARBA" id="ARBA00033235"/>
    </source>
</evidence>
<dbReference type="Pfam" id="PF02896">
    <property type="entry name" value="PEP-utilizers_C"/>
    <property type="match status" value="1"/>
</dbReference>
<evidence type="ECO:0000256" key="5">
    <source>
        <dbReference type="ARBA" id="ARBA00012232"/>
    </source>
</evidence>
<feature type="binding site" evidence="19">
    <location>
        <position position="430"/>
    </location>
    <ligand>
        <name>Mg(2+)</name>
        <dbReference type="ChEBI" id="CHEBI:18420"/>
    </ligand>
</feature>
<feature type="binding site" evidence="19">
    <location>
        <position position="454"/>
    </location>
    <ligand>
        <name>Mg(2+)</name>
        <dbReference type="ChEBI" id="CHEBI:18420"/>
    </ligand>
</feature>
<evidence type="ECO:0000256" key="13">
    <source>
        <dbReference type="ARBA" id="ARBA00022777"/>
    </source>
</evidence>
<dbReference type="InterPro" id="IPR036637">
    <property type="entry name" value="Phosphohistidine_dom_sf"/>
</dbReference>
<dbReference type="PANTHER" id="PTHR46244">
    <property type="entry name" value="PHOSPHOENOLPYRUVATE-PROTEIN PHOSPHOTRANSFERASE"/>
    <property type="match status" value="1"/>
</dbReference>
<evidence type="ECO:0000256" key="4">
    <source>
        <dbReference type="ARBA" id="ARBA00007837"/>
    </source>
</evidence>
<keyword evidence="9 16" id="KW-0762">Sugar transport</keyword>
<dbReference type="EC" id="2.7.3.9" evidence="5 16"/>
<feature type="domain" description="PEP-utilising enzyme C-terminal" evidence="21">
    <location>
        <begin position="253"/>
        <end position="540"/>
    </location>
</feature>
<keyword evidence="11 16" id="KW-0598">Phosphotransferase system</keyword>